<comment type="catalytic activity">
    <reaction evidence="6 7">
        <text>(6S)-NADPHX + ATP = ADP + phosphate + NADPH + H(+)</text>
        <dbReference type="Rhea" id="RHEA:32231"/>
        <dbReference type="ChEBI" id="CHEBI:15378"/>
        <dbReference type="ChEBI" id="CHEBI:30616"/>
        <dbReference type="ChEBI" id="CHEBI:43474"/>
        <dbReference type="ChEBI" id="CHEBI:57783"/>
        <dbReference type="ChEBI" id="CHEBI:64076"/>
        <dbReference type="ChEBI" id="CHEBI:456216"/>
        <dbReference type="EC" id="4.2.1.93"/>
    </reaction>
</comment>
<feature type="binding site" evidence="7">
    <location>
        <position position="210"/>
    </location>
    <ligand>
        <name>(6S)-NADPHX</name>
        <dbReference type="ChEBI" id="CHEBI:64076"/>
    </ligand>
</feature>
<dbReference type="InterPro" id="IPR000631">
    <property type="entry name" value="CARKD"/>
</dbReference>
<keyword evidence="2 7" id="KW-0067">ATP-binding</keyword>
<name>A0AAV2T1Y4_CALDB</name>
<dbReference type="HAMAP" id="MF_01965">
    <property type="entry name" value="NADHX_dehydratase"/>
    <property type="match status" value="1"/>
</dbReference>
<evidence type="ECO:0000256" key="2">
    <source>
        <dbReference type="ARBA" id="ARBA00022840"/>
    </source>
</evidence>
<sequence length="402" mass="43740">MLVVESLLLALTMILSLVSRHLLNTFPARSTHRQRVYLGQEMNEGEGWENYTHNYGPEKSAPYLIHQTVKSFESPLPAKLPIVNGPDAPGVRKLGESCSEIERAEIRSFAVMFKHIVDHIPVLSATKHKGEMGRLAVVGGSKEYTGAPYFSGISALHCGADLVHIICADAAAPVIKSYSPDLIVHPDLDNNLPEAQKWIDKTGAVVFGPGLGLSGNLENTKKLISHCRTSNKPIVIDADGLSIVTHEPEIVKGYKNVILTPNVVEFSRLYTALLGHNPSESDNATELLAKTLDGVTIVRKGPKDLISNGETTIFCGEEGSPRRCGGQGDLLSGTMVTFFHWFNQALIVNGNLPFPPTIGAALAACALTRRCSKLAFAKYGRSMVTVNMIPEIQFAFQQLFKK</sequence>
<evidence type="ECO:0000256" key="6">
    <source>
        <dbReference type="ARBA" id="ARBA00047472"/>
    </source>
</evidence>
<feature type="binding site" evidence="7">
    <location>
        <position position="329"/>
    </location>
    <ligand>
        <name>(6S)-NADPHX</name>
        <dbReference type="ChEBI" id="CHEBI:64076"/>
    </ligand>
</feature>
<evidence type="ECO:0000256" key="8">
    <source>
        <dbReference type="SAM" id="SignalP"/>
    </source>
</evidence>
<keyword evidence="1 7" id="KW-0547">Nucleotide-binding</keyword>
<evidence type="ECO:0000259" key="9">
    <source>
        <dbReference type="PROSITE" id="PS51383"/>
    </source>
</evidence>
<comment type="cofactor">
    <cofactor evidence="7">
        <name>Mg(2+)</name>
        <dbReference type="ChEBI" id="CHEBI:18420"/>
    </cofactor>
</comment>
<organism evidence="10 11">
    <name type="scientific">Calicophoron daubneyi</name>
    <name type="common">Rumen fluke</name>
    <name type="synonym">Paramphistomum daubneyi</name>
    <dbReference type="NCBI Taxonomy" id="300641"/>
    <lineage>
        <taxon>Eukaryota</taxon>
        <taxon>Metazoa</taxon>
        <taxon>Spiralia</taxon>
        <taxon>Lophotrochozoa</taxon>
        <taxon>Platyhelminthes</taxon>
        <taxon>Trematoda</taxon>
        <taxon>Digenea</taxon>
        <taxon>Plagiorchiida</taxon>
        <taxon>Pronocephalata</taxon>
        <taxon>Paramphistomoidea</taxon>
        <taxon>Paramphistomidae</taxon>
        <taxon>Calicophoron</taxon>
    </lineage>
</organism>
<dbReference type="PROSITE" id="PS51383">
    <property type="entry name" value="YJEF_C_3"/>
    <property type="match status" value="1"/>
</dbReference>
<dbReference type="Gene3D" id="3.40.1190.20">
    <property type="match status" value="1"/>
</dbReference>
<keyword evidence="7" id="KW-0597">Phosphoprotein</keyword>
<evidence type="ECO:0000256" key="5">
    <source>
        <dbReference type="ARBA" id="ARBA00023239"/>
    </source>
</evidence>
<feature type="binding site" evidence="7">
    <location>
        <begin position="262"/>
        <end position="268"/>
    </location>
    <ligand>
        <name>(6S)-NADPHX</name>
        <dbReference type="ChEBI" id="CHEBI:64076"/>
    </ligand>
</feature>
<dbReference type="SUPFAM" id="SSF53613">
    <property type="entry name" value="Ribokinase-like"/>
    <property type="match status" value="1"/>
</dbReference>
<dbReference type="GO" id="GO:0046496">
    <property type="term" value="P:nicotinamide nucleotide metabolic process"/>
    <property type="evidence" value="ECO:0007669"/>
    <property type="project" value="UniProtKB-UniRule"/>
</dbReference>
<evidence type="ECO:0000256" key="4">
    <source>
        <dbReference type="ARBA" id="ARBA00023027"/>
    </source>
</evidence>
<dbReference type="CDD" id="cd01171">
    <property type="entry name" value="YXKO-related"/>
    <property type="match status" value="1"/>
</dbReference>
<dbReference type="Proteomes" id="UP001497525">
    <property type="component" value="Unassembled WGS sequence"/>
</dbReference>
<keyword evidence="3" id="KW-0521">NADP</keyword>
<keyword evidence="5 7" id="KW-0456">Lyase</keyword>
<dbReference type="GO" id="GO:0047453">
    <property type="term" value="F:ATP-dependent NAD(P)H-hydrate dehydratase activity"/>
    <property type="evidence" value="ECO:0007669"/>
    <property type="project" value="UniProtKB-UniRule"/>
</dbReference>
<dbReference type="InterPro" id="IPR029056">
    <property type="entry name" value="Ribokinase-like"/>
</dbReference>
<feature type="binding site" evidence="7">
    <location>
        <begin position="319"/>
        <end position="328"/>
    </location>
    <ligand>
        <name>ATP</name>
        <dbReference type="ChEBI" id="CHEBI:30616"/>
    </ligand>
</feature>
<dbReference type="GO" id="GO:0005524">
    <property type="term" value="F:ATP binding"/>
    <property type="evidence" value="ECO:0007669"/>
    <property type="project" value="UniProtKB-KW"/>
</dbReference>
<keyword evidence="4 7" id="KW-0520">NAD</keyword>
<feature type="domain" description="YjeF C-terminal" evidence="9">
    <location>
        <begin position="112"/>
        <end position="399"/>
    </location>
</feature>
<gene>
    <name evidence="10" type="ORF">CDAUBV1_LOCUS1480</name>
</gene>
<evidence type="ECO:0000313" key="11">
    <source>
        <dbReference type="Proteomes" id="UP001497525"/>
    </source>
</evidence>
<comment type="catalytic activity">
    <reaction evidence="7">
        <text>(6S)-NADHX + ATP = ADP + phosphate + NADH + H(+)</text>
        <dbReference type="Rhea" id="RHEA:19017"/>
        <dbReference type="ChEBI" id="CHEBI:15378"/>
        <dbReference type="ChEBI" id="CHEBI:30616"/>
        <dbReference type="ChEBI" id="CHEBI:43474"/>
        <dbReference type="ChEBI" id="CHEBI:57945"/>
        <dbReference type="ChEBI" id="CHEBI:64074"/>
        <dbReference type="ChEBI" id="CHEBI:456216"/>
        <dbReference type="EC" id="4.2.1.93"/>
    </reaction>
</comment>
<keyword evidence="8" id="KW-0732">Signal</keyword>
<comment type="similarity">
    <text evidence="7">Belongs to the NnrD/CARKD family.</text>
</comment>
<evidence type="ECO:0000256" key="3">
    <source>
        <dbReference type="ARBA" id="ARBA00022857"/>
    </source>
</evidence>
<dbReference type="NCBIfam" id="TIGR00196">
    <property type="entry name" value="yjeF_cterm"/>
    <property type="match status" value="1"/>
</dbReference>
<dbReference type="PANTHER" id="PTHR12592:SF0">
    <property type="entry name" value="ATP-DEPENDENT (S)-NAD(P)H-HYDRATE DEHYDRATASE"/>
    <property type="match status" value="1"/>
</dbReference>
<feature type="signal peptide" evidence="8">
    <location>
        <begin position="1"/>
        <end position="20"/>
    </location>
</feature>
<feature type="chain" id="PRO_5043685401" description="ATP-dependent (S)-NAD(P)H-hydrate dehydratase" evidence="8">
    <location>
        <begin position="21"/>
        <end position="402"/>
    </location>
</feature>
<dbReference type="AlphaFoldDB" id="A0AAV2T1Y4"/>
<comment type="caution">
    <text evidence="10">The sequence shown here is derived from an EMBL/GenBank/DDBJ whole genome shotgun (WGS) entry which is preliminary data.</text>
</comment>
<protein>
    <recommendedName>
        <fullName evidence="7">ATP-dependent (S)-NAD(P)H-hydrate dehydratase</fullName>
        <ecNumber evidence="7">4.2.1.93</ecNumber>
    </recommendedName>
    <alternativeName>
        <fullName evidence="7">ATP-dependent NAD(P)HX dehydratase</fullName>
    </alternativeName>
</protein>
<accession>A0AAV2T1Y4</accession>
<dbReference type="GO" id="GO:0110051">
    <property type="term" value="P:metabolite repair"/>
    <property type="evidence" value="ECO:0007669"/>
    <property type="project" value="TreeGrafter"/>
</dbReference>
<evidence type="ECO:0000256" key="7">
    <source>
        <dbReference type="HAMAP-Rule" id="MF_03157"/>
    </source>
</evidence>
<comment type="function">
    <text evidence="7">Catalyzes the dehydration of the S-form of NAD(P)HX at the expense of ATP, which is converted to ADP. Together with NAD(P)HX epimerase, which catalyzes the epimerization of the S- and R-forms, the enzyme allows the repair of both epimers of NAD(P)HX, a damaged form of NAD(P)H that is a result of enzymatic or heat-dependent hydration.</text>
</comment>
<dbReference type="EMBL" id="CAXLJL010000057">
    <property type="protein sequence ID" value="CAL5130036.1"/>
    <property type="molecule type" value="Genomic_DNA"/>
</dbReference>
<evidence type="ECO:0000313" key="10">
    <source>
        <dbReference type="EMBL" id="CAL5130036.1"/>
    </source>
</evidence>
<feature type="binding site" evidence="7">
    <location>
        <begin position="300"/>
        <end position="304"/>
    </location>
    <ligand>
        <name>ATP</name>
        <dbReference type="ChEBI" id="CHEBI:30616"/>
    </ligand>
</feature>
<proteinExistence type="inferred from homology"/>
<dbReference type="PANTHER" id="PTHR12592">
    <property type="entry name" value="ATP-DEPENDENT (S)-NAD(P)H-HYDRATE DEHYDRATASE FAMILY MEMBER"/>
    <property type="match status" value="1"/>
</dbReference>
<dbReference type="EC" id="4.2.1.93" evidence="7"/>
<evidence type="ECO:0000256" key="1">
    <source>
        <dbReference type="ARBA" id="ARBA00022741"/>
    </source>
</evidence>
<reference evidence="10" key="1">
    <citation type="submission" date="2024-06" db="EMBL/GenBank/DDBJ databases">
        <authorList>
            <person name="Liu X."/>
            <person name="Lenzi L."/>
            <person name="Haldenby T S."/>
            <person name="Uol C."/>
        </authorList>
    </citation>
    <scope>NUCLEOTIDE SEQUENCE</scope>
</reference>
<dbReference type="Pfam" id="PF01256">
    <property type="entry name" value="Carb_kinase"/>
    <property type="match status" value="1"/>
</dbReference>